<evidence type="ECO:0000259" key="3">
    <source>
        <dbReference type="Pfam" id="PF00149"/>
    </source>
</evidence>
<name>A0ABS6N289_9RHOB</name>
<dbReference type="Proteomes" id="UP001166293">
    <property type="component" value="Unassembled WGS sequence"/>
</dbReference>
<dbReference type="RefSeq" id="WP_217776035.1">
    <property type="nucleotide sequence ID" value="NZ_JAHRWL010000001.1"/>
</dbReference>
<dbReference type="Pfam" id="PF00149">
    <property type="entry name" value="Metallophos"/>
    <property type="match status" value="1"/>
</dbReference>
<dbReference type="EMBL" id="JAHRWL010000001">
    <property type="protein sequence ID" value="MBV2358150.1"/>
    <property type="molecule type" value="Genomic_DNA"/>
</dbReference>
<keyword evidence="1" id="KW-0479">Metal-binding</keyword>
<keyword evidence="5" id="KW-1185">Reference proteome</keyword>
<protein>
    <submittedName>
        <fullName evidence="4">Metallophosphoesterase</fullName>
    </submittedName>
</protein>
<evidence type="ECO:0000313" key="4">
    <source>
        <dbReference type="EMBL" id="MBV2358150.1"/>
    </source>
</evidence>
<comment type="caution">
    <text evidence="4">The sequence shown here is derived from an EMBL/GenBank/DDBJ whole genome shotgun (WGS) entry which is preliminary data.</text>
</comment>
<organism evidence="4 5">
    <name type="scientific">Thalassococcus arenae</name>
    <dbReference type="NCBI Taxonomy" id="2851652"/>
    <lineage>
        <taxon>Bacteria</taxon>
        <taxon>Pseudomonadati</taxon>
        <taxon>Pseudomonadota</taxon>
        <taxon>Alphaproteobacteria</taxon>
        <taxon>Rhodobacterales</taxon>
        <taxon>Roseobacteraceae</taxon>
        <taxon>Thalassococcus</taxon>
    </lineage>
</organism>
<keyword evidence="2" id="KW-0378">Hydrolase</keyword>
<evidence type="ECO:0000256" key="2">
    <source>
        <dbReference type="ARBA" id="ARBA00022801"/>
    </source>
</evidence>
<evidence type="ECO:0000313" key="5">
    <source>
        <dbReference type="Proteomes" id="UP001166293"/>
    </source>
</evidence>
<dbReference type="PANTHER" id="PTHR42988:SF2">
    <property type="entry name" value="CYCLIC NUCLEOTIDE PHOSPHODIESTERASE CBUA0032-RELATED"/>
    <property type="match status" value="1"/>
</dbReference>
<reference evidence="4" key="1">
    <citation type="submission" date="2021-06" db="EMBL/GenBank/DDBJ databases">
        <title>Thalassococcus sp. CAU 1522 isolated from sea sand, Republic of Korea.</title>
        <authorList>
            <person name="Kim W."/>
        </authorList>
    </citation>
    <scope>NUCLEOTIDE SEQUENCE</scope>
    <source>
        <strain evidence="4">CAU 1522</strain>
    </source>
</reference>
<dbReference type="InterPro" id="IPR004843">
    <property type="entry name" value="Calcineurin-like_PHP"/>
</dbReference>
<dbReference type="PANTHER" id="PTHR42988">
    <property type="entry name" value="PHOSPHOHYDROLASE"/>
    <property type="match status" value="1"/>
</dbReference>
<dbReference type="InterPro" id="IPR050884">
    <property type="entry name" value="CNP_phosphodiesterase-III"/>
</dbReference>
<gene>
    <name evidence="4" type="ORF">KUH32_00040</name>
</gene>
<proteinExistence type="predicted"/>
<feature type="domain" description="Calcineurin-like phosphoesterase" evidence="3">
    <location>
        <begin position="1"/>
        <end position="196"/>
    </location>
</feature>
<accession>A0ABS6N289</accession>
<evidence type="ECO:0000256" key="1">
    <source>
        <dbReference type="ARBA" id="ARBA00022723"/>
    </source>
</evidence>
<sequence>MRLVHLSDLHLGPPGALVEGLDPHARLAQALRHIADHHAVADRLVITGDLAHWGDPAAYDALHAALTGFPVPVRLMIGNHDDRATFLNAFPDQPRDRAGFVNHAEDLGGLRLIYCDTVEPRTHAGHFCAQRRDWLADQLAGCDRALVFFHHNPLHLGDPSTDMLSLNDADQAALRTILITHAHKIVHLCFGHVHEPLSGTLAGIAFSGVPSTLHQTLPSLAPSDTSPMAALEPSYRVLLLRGEDVVVHQFPFAFDGHVTQHANNWDAWAKPAD</sequence>